<dbReference type="Gene3D" id="3.30.300.90">
    <property type="entry name" value="BolA-like"/>
    <property type="match status" value="1"/>
</dbReference>
<reference evidence="3 4" key="1">
    <citation type="journal article" date="2024" name="BMC Genomics">
        <title>De novo assembly and annotation of Popillia japonica's genome with initial clues to its potential as an invasive pest.</title>
        <authorList>
            <person name="Cucini C."/>
            <person name="Boschi S."/>
            <person name="Funari R."/>
            <person name="Cardaioli E."/>
            <person name="Iannotti N."/>
            <person name="Marturano G."/>
            <person name="Paoli F."/>
            <person name="Bruttini M."/>
            <person name="Carapelli A."/>
            <person name="Frati F."/>
            <person name="Nardi F."/>
        </authorList>
    </citation>
    <scope>NUCLEOTIDE SEQUENCE [LARGE SCALE GENOMIC DNA]</scope>
    <source>
        <strain evidence="3">DMR45628</strain>
    </source>
</reference>
<sequence>MVILKGFGFNRIVRNNFAKFSSVIFRGYCATATTSEKDLTEILKRNFPKAKNVIVEDISGGCGAMYNVYVESIDLKGLSVVKQHQAVTNALKEQIKSFHGIRIQTRIPET</sequence>
<proteinExistence type="inferred from homology"/>
<dbReference type="GO" id="GO:0005759">
    <property type="term" value="C:mitochondrial matrix"/>
    <property type="evidence" value="ECO:0007669"/>
    <property type="project" value="TreeGrafter"/>
</dbReference>
<dbReference type="InterPro" id="IPR036065">
    <property type="entry name" value="BolA-like_sf"/>
</dbReference>
<evidence type="ECO:0000313" key="3">
    <source>
        <dbReference type="EMBL" id="KAK9723148.1"/>
    </source>
</evidence>
<dbReference type="Pfam" id="PF01722">
    <property type="entry name" value="BolA"/>
    <property type="match status" value="1"/>
</dbReference>
<comment type="similarity">
    <text evidence="1 2">Belongs to the BolA/IbaG family.</text>
</comment>
<gene>
    <name evidence="3" type="ORF">QE152_g19367</name>
</gene>
<dbReference type="InterPro" id="IPR052275">
    <property type="entry name" value="Mt_Fe-S_assembly_factor"/>
</dbReference>
<comment type="caution">
    <text evidence="3">The sequence shown here is derived from an EMBL/GenBank/DDBJ whole genome shotgun (WGS) entry which is preliminary data.</text>
</comment>
<dbReference type="Proteomes" id="UP001458880">
    <property type="component" value="Unassembled WGS sequence"/>
</dbReference>
<dbReference type="PANTHER" id="PTHR46188:SF1">
    <property type="entry name" value="BOLA-LIKE PROTEIN 3"/>
    <property type="match status" value="1"/>
</dbReference>
<name>A0AAW1KU21_POPJA</name>
<dbReference type="EMBL" id="JASPKY010000182">
    <property type="protein sequence ID" value="KAK9723148.1"/>
    <property type="molecule type" value="Genomic_DNA"/>
</dbReference>
<evidence type="ECO:0000256" key="2">
    <source>
        <dbReference type="RuleBase" id="RU003860"/>
    </source>
</evidence>
<dbReference type="InterPro" id="IPR002634">
    <property type="entry name" value="BolA"/>
</dbReference>
<evidence type="ECO:0000313" key="4">
    <source>
        <dbReference type="Proteomes" id="UP001458880"/>
    </source>
</evidence>
<protein>
    <submittedName>
        <fullName evidence="3">BolA-like protein</fullName>
    </submittedName>
</protein>
<keyword evidence="4" id="KW-1185">Reference proteome</keyword>
<accession>A0AAW1KU21</accession>
<dbReference type="SUPFAM" id="SSF82657">
    <property type="entry name" value="BolA-like"/>
    <property type="match status" value="1"/>
</dbReference>
<dbReference type="PANTHER" id="PTHR46188">
    <property type="entry name" value="BOLA-LIKE PROTEIN 3"/>
    <property type="match status" value="1"/>
</dbReference>
<organism evidence="3 4">
    <name type="scientific">Popillia japonica</name>
    <name type="common">Japanese beetle</name>
    <dbReference type="NCBI Taxonomy" id="7064"/>
    <lineage>
        <taxon>Eukaryota</taxon>
        <taxon>Metazoa</taxon>
        <taxon>Ecdysozoa</taxon>
        <taxon>Arthropoda</taxon>
        <taxon>Hexapoda</taxon>
        <taxon>Insecta</taxon>
        <taxon>Pterygota</taxon>
        <taxon>Neoptera</taxon>
        <taxon>Endopterygota</taxon>
        <taxon>Coleoptera</taxon>
        <taxon>Polyphaga</taxon>
        <taxon>Scarabaeiformia</taxon>
        <taxon>Scarabaeidae</taxon>
        <taxon>Rutelinae</taxon>
        <taxon>Popillia</taxon>
    </lineage>
</organism>
<dbReference type="AlphaFoldDB" id="A0AAW1KU21"/>
<evidence type="ECO:0000256" key="1">
    <source>
        <dbReference type="ARBA" id="ARBA00005578"/>
    </source>
</evidence>